<dbReference type="Proteomes" id="UP000363661">
    <property type="component" value="Unassembled WGS sequence"/>
</dbReference>
<dbReference type="InterPro" id="IPR036397">
    <property type="entry name" value="RNaseH_sf"/>
</dbReference>
<dbReference type="SUPFAM" id="SSF53098">
    <property type="entry name" value="Ribonuclease H-like"/>
    <property type="match status" value="1"/>
</dbReference>
<evidence type="ECO:0000313" key="2">
    <source>
        <dbReference type="EMBL" id="VUX22264.1"/>
    </source>
</evidence>
<protein>
    <submittedName>
        <fullName evidence="2">Integrase core domain protein</fullName>
    </submittedName>
</protein>
<dbReference type="EMBL" id="CABHNA010000102">
    <property type="protein sequence ID" value="VUX22264.1"/>
    <property type="molecule type" value="Genomic_DNA"/>
</dbReference>
<reference evidence="2 3" key="1">
    <citation type="submission" date="2019-07" db="EMBL/GenBank/DDBJ databases">
        <authorList>
            <person name="Hibberd C M."/>
            <person name="Gehrig L. J."/>
            <person name="Chang H.-W."/>
            <person name="Venkatesh S."/>
        </authorList>
    </citation>
    <scope>NUCLEOTIDE SEQUENCE [LARGE SCALE GENOMIC DNA]</scope>
    <source>
        <strain evidence="2">Ruminococcus_torques_SSTS_Bg7063</strain>
    </source>
</reference>
<dbReference type="PANTHER" id="PTHR46889">
    <property type="entry name" value="TRANSPOSASE INSF FOR INSERTION SEQUENCE IS3B-RELATED"/>
    <property type="match status" value="1"/>
</dbReference>
<dbReference type="InterPro" id="IPR048020">
    <property type="entry name" value="Transpos_IS3"/>
</dbReference>
<dbReference type="GO" id="GO:0003676">
    <property type="term" value="F:nucleic acid binding"/>
    <property type="evidence" value="ECO:0007669"/>
    <property type="project" value="InterPro"/>
</dbReference>
<dbReference type="InterPro" id="IPR001584">
    <property type="entry name" value="Integrase_cat-core"/>
</dbReference>
<dbReference type="PANTHER" id="PTHR46889:SF5">
    <property type="entry name" value="INTEGRASE PROTEIN"/>
    <property type="match status" value="1"/>
</dbReference>
<proteinExistence type="predicted"/>
<name>A0A564URS7_9FIRM</name>
<dbReference type="InterPro" id="IPR050900">
    <property type="entry name" value="Transposase_IS3/IS150/IS904"/>
</dbReference>
<dbReference type="AlphaFoldDB" id="A0A564URS7"/>
<organism evidence="2 3">
    <name type="scientific">[Ruminococcus] torques</name>
    <dbReference type="NCBI Taxonomy" id="33039"/>
    <lineage>
        <taxon>Bacteria</taxon>
        <taxon>Bacillati</taxon>
        <taxon>Bacillota</taxon>
        <taxon>Clostridia</taxon>
        <taxon>Lachnospirales</taxon>
        <taxon>Lachnospiraceae</taxon>
        <taxon>Mediterraneibacter</taxon>
    </lineage>
</organism>
<evidence type="ECO:0000313" key="3">
    <source>
        <dbReference type="Proteomes" id="UP000363661"/>
    </source>
</evidence>
<accession>A0A564URS7</accession>
<keyword evidence="3" id="KW-1185">Reference proteome</keyword>
<dbReference type="PROSITE" id="PS50994">
    <property type="entry name" value="INTEGRASE"/>
    <property type="match status" value="1"/>
</dbReference>
<dbReference type="RefSeq" id="WP_144367961.1">
    <property type="nucleotide sequence ID" value="NZ_CABHNA010000102.1"/>
</dbReference>
<sequence length="325" mass="37914">METAENKFAIIHETLGKANNVLSVKMLCEIAGVSRSGYYNWVKAADKRNEKERQDRADFELILMAYSFRGYDKGAQGIYMRLLHMEPPVIMNVKKIRRLMKKYGLICSIRKANPYRRIAKAIKTNNVAENLVKREFEKYGARKILLTDITYIPYDGRFCYLSTIIDAFTKQILSYVLSESLDVDFVLETVNQMVEKHGISLATDTIIHSDQGCHYTSCSFIQLVKDKGLRQSMSRKGNCWDNAPQESFFGRMKDHIGERIRKCTTYKEIQNVIDDWMDYYNNDRYQWGLARLSPNEYYQYIITGIYPIKGRVPLTDIKDEEGKER</sequence>
<dbReference type="InterPro" id="IPR012337">
    <property type="entry name" value="RNaseH-like_sf"/>
</dbReference>
<dbReference type="Pfam" id="PF13333">
    <property type="entry name" value="rve_2"/>
    <property type="match status" value="1"/>
</dbReference>
<dbReference type="Gene3D" id="3.30.420.10">
    <property type="entry name" value="Ribonuclease H-like superfamily/Ribonuclease H"/>
    <property type="match status" value="1"/>
</dbReference>
<feature type="domain" description="Integrase catalytic" evidence="1">
    <location>
        <begin position="134"/>
        <end position="302"/>
    </location>
</feature>
<dbReference type="NCBIfam" id="NF033516">
    <property type="entry name" value="transpos_IS3"/>
    <property type="match status" value="1"/>
</dbReference>
<dbReference type="Pfam" id="PF00665">
    <property type="entry name" value="rve"/>
    <property type="match status" value="1"/>
</dbReference>
<gene>
    <name evidence="2" type="ORF">RTSSTS7063_02861</name>
</gene>
<evidence type="ECO:0000259" key="1">
    <source>
        <dbReference type="PROSITE" id="PS50994"/>
    </source>
</evidence>
<dbReference type="GO" id="GO:0015074">
    <property type="term" value="P:DNA integration"/>
    <property type="evidence" value="ECO:0007669"/>
    <property type="project" value="InterPro"/>
</dbReference>